<keyword evidence="3" id="KW-0804">Transcription</keyword>
<evidence type="ECO:0000256" key="2">
    <source>
        <dbReference type="ARBA" id="ARBA00023125"/>
    </source>
</evidence>
<dbReference type="Pfam" id="PF08360">
    <property type="entry name" value="TetR_C_5"/>
    <property type="match status" value="1"/>
</dbReference>
<dbReference type="EMBL" id="CP041217">
    <property type="protein sequence ID" value="QDH21146.1"/>
    <property type="molecule type" value="Genomic_DNA"/>
</dbReference>
<name>A0A4Y6UXM2_SACBS</name>
<dbReference type="GO" id="GO:0003700">
    <property type="term" value="F:DNA-binding transcription factor activity"/>
    <property type="evidence" value="ECO:0007669"/>
    <property type="project" value="InterPro"/>
</dbReference>
<organism evidence="6 7">
    <name type="scientific">Saccharibacillus brassicae</name>
    <dbReference type="NCBI Taxonomy" id="2583377"/>
    <lineage>
        <taxon>Bacteria</taxon>
        <taxon>Bacillati</taxon>
        <taxon>Bacillota</taxon>
        <taxon>Bacilli</taxon>
        <taxon>Bacillales</taxon>
        <taxon>Paenibacillaceae</taxon>
        <taxon>Saccharibacillus</taxon>
    </lineage>
</organism>
<feature type="DNA-binding region" description="H-T-H motif" evidence="4">
    <location>
        <begin position="32"/>
        <end position="51"/>
    </location>
</feature>
<keyword evidence="7" id="KW-1185">Reference proteome</keyword>
<evidence type="ECO:0000256" key="1">
    <source>
        <dbReference type="ARBA" id="ARBA00023015"/>
    </source>
</evidence>
<dbReference type="SUPFAM" id="SSF48498">
    <property type="entry name" value="Tetracyclin repressor-like, C-terminal domain"/>
    <property type="match status" value="1"/>
</dbReference>
<dbReference type="GO" id="GO:0000976">
    <property type="term" value="F:transcription cis-regulatory region binding"/>
    <property type="evidence" value="ECO:0007669"/>
    <property type="project" value="TreeGrafter"/>
</dbReference>
<protein>
    <submittedName>
        <fullName evidence="6">TetR family transcriptional regulator</fullName>
    </submittedName>
</protein>
<dbReference type="InterPro" id="IPR001647">
    <property type="entry name" value="HTH_TetR"/>
</dbReference>
<evidence type="ECO:0000256" key="3">
    <source>
        <dbReference type="ARBA" id="ARBA00023163"/>
    </source>
</evidence>
<dbReference type="Gene3D" id="1.10.357.10">
    <property type="entry name" value="Tetracycline Repressor, domain 2"/>
    <property type="match status" value="1"/>
</dbReference>
<dbReference type="SUPFAM" id="SSF46689">
    <property type="entry name" value="Homeodomain-like"/>
    <property type="match status" value="1"/>
</dbReference>
<sequence>MNKRHYDSGETRRIIAEKAGKLFAQKGFAATSIADISRESGFSKGHIYYHFENKEKLFVALAKDTMRAWGEKWAAIEPNYPTATEKLYAVARFAMNNYKTPLLLVGQELAGSPNTDPETLQQLQRLAETPLGVYGSILRKGIEDGEFGIDDLPSATFLFGTWIGALCPLIFSMEPEVLERLFQQGVDIFLGGIRHK</sequence>
<dbReference type="Gene3D" id="1.10.10.60">
    <property type="entry name" value="Homeodomain-like"/>
    <property type="match status" value="1"/>
</dbReference>
<dbReference type="PROSITE" id="PS50977">
    <property type="entry name" value="HTH_TETR_2"/>
    <property type="match status" value="1"/>
</dbReference>
<dbReference type="GO" id="GO:0045892">
    <property type="term" value="P:negative regulation of DNA-templated transcription"/>
    <property type="evidence" value="ECO:0007669"/>
    <property type="project" value="InterPro"/>
</dbReference>
<keyword evidence="1" id="KW-0805">Transcription regulation</keyword>
<gene>
    <name evidence="6" type="ORF">FFV09_09960</name>
</gene>
<dbReference type="InterPro" id="IPR009057">
    <property type="entry name" value="Homeodomain-like_sf"/>
</dbReference>
<dbReference type="Pfam" id="PF00440">
    <property type="entry name" value="TetR_N"/>
    <property type="match status" value="1"/>
</dbReference>
<proteinExistence type="predicted"/>
<dbReference type="KEGG" id="saca:FFV09_09960"/>
<keyword evidence="2 4" id="KW-0238">DNA-binding</keyword>
<evidence type="ECO:0000259" key="5">
    <source>
        <dbReference type="PROSITE" id="PS50977"/>
    </source>
</evidence>
<evidence type="ECO:0000313" key="6">
    <source>
        <dbReference type="EMBL" id="QDH21146.1"/>
    </source>
</evidence>
<dbReference type="RefSeq" id="WP_141447693.1">
    <property type="nucleotide sequence ID" value="NZ_CP041217.1"/>
</dbReference>
<dbReference type="AlphaFoldDB" id="A0A4Y6UXM2"/>
<dbReference type="InterPro" id="IPR013571">
    <property type="entry name" value="Tscrpt_reg_QacR_C"/>
</dbReference>
<dbReference type="Proteomes" id="UP000316968">
    <property type="component" value="Chromosome"/>
</dbReference>
<dbReference type="InterPro" id="IPR050109">
    <property type="entry name" value="HTH-type_TetR-like_transc_reg"/>
</dbReference>
<dbReference type="PANTHER" id="PTHR30055">
    <property type="entry name" value="HTH-TYPE TRANSCRIPTIONAL REGULATOR RUTR"/>
    <property type="match status" value="1"/>
</dbReference>
<dbReference type="PANTHER" id="PTHR30055:SF234">
    <property type="entry name" value="HTH-TYPE TRANSCRIPTIONAL REGULATOR BETI"/>
    <property type="match status" value="1"/>
</dbReference>
<dbReference type="OrthoDB" id="9785164at2"/>
<dbReference type="InterPro" id="IPR036271">
    <property type="entry name" value="Tet_transcr_reg_TetR-rel_C_sf"/>
</dbReference>
<dbReference type="PRINTS" id="PR00455">
    <property type="entry name" value="HTHTETR"/>
</dbReference>
<feature type="domain" description="HTH tetR-type" evidence="5">
    <location>
        <begin position="9"/>
        <end position="69"/>
    </location>
</feature>
<evidence type="ECO:0000256" key="4">
    <source>
        <dbReference type="PROSITE-ProRule" id="PRU00335"/>
    </source>
</evidence>
<evidence type="ECO:0000313" key="7">
    <source>
        <dbReference type="Proteomes" id="UP000316968"/>
    </source>
</evidence>
<reference evidence="6 7" key="1">
    <citation type="submission" date="2019-06" db="EMBL/GenBank/DDBJ databases">
        <title>Saccharibacillus brassicae sp. nov., an endophytic bacterium isolated from Chinese cabbage seeds (Brassica pekinensis).</title>
        <authorList>
            <person name="Jiang L."/>
            <person name="Lee J."/>
            <person name="Kim S.W."/>
        </authorList>
    </citation>
    <scope>NUCLEOTIDE SEQUENCE [LARGE SCALE GENOMIC DNA]</scope>
    <source>
        <strain evidence="7">KCTC 43072 / ATSA2</strain>
    </source>
</reference>
<accession>A0A4Y6UXM2</accession>